<protein>
    <submittedName>
        <fullName evidence="1">Uncharacterized protein</fullName>
    </submittedName>
</protein>
<reference evidence="1 2" key="1">
    <citation type="submission" date="2019-09" db="EMBL/GenBank/DDBJ databases">
        <authorList>
            <person name="Chandra G."/>
            <person name="Truman W A."/>
        </authorList>
    </citation>
    <scope>NUCLEOTIDE SEQUENCE [LARGE SCALE GENOMIC DNA]</scope>
    <source>
        <strain evidence="1">PS847</strain>
    </source>
</reference>
<gene>
    <name evidence="1" type="ORF">PS847_03141</name>
</gene>
<organism evidence="1 2">
    <name type="scientific">Pseudomonas fluorescens</name>
    <dbReference type="NCBI Taxonomy" id="294"/>
    <lineage>
        <taxon>Bacteria</taxon>
        <taxon>Pseudomonadati</taxon>
        <taxon>Pseudomonadota</taxon>
        <taxon>Gammaproteobacteria</taxon>
        <taxon>Pseudomonadales</taxon>
        <taxon>Pseudomonadaceae</taxon>
        <taxon>Pseudomonas</taxon>
    </lineage>
</organism>
<accession>A0A5E7L597</accession>
<name>A0A5E7L597_PSEFL</name>
<evidence type="ECO:0000313" key="1">
    <source>
        <dbReference type="EMBL" id="VVP07343.1"/>
    </source>
</evidence>
<evidence type="ECO:0000313" key="2">
    <source>
        <dbReference type="Proteomes" id="UP000326067"/>
    </source>
</evidence>
<dbReference type="EMBL" id="CABVIC010000003">
    <property type="protein sequence ID" value="VVP07343.1"/>
    <property type="molecule type" value="Genomic_DNA"/>
</dbReference>
<sequence>MPKRDEFWTRQINELSMEEGSIARRLIDWSAHEQSDQTDPKIQHLCSITLTWFTSSTFRELRDKATKAIAALLRRNPSLYEQLCEDFHTVDDLYIHERLHAAAYGSCCKDLSNERLSAFAEVAYKSVFDQEIVPPSILLRDSALGIIELAHVRGCLPASIDVGKARPPYATKAIRLSVTEEALKKVALQAGDSQISRSCTGWMGDFANYEIEPRVSSFLNVSLKQPEPFTSSEIYERFKQEVINHCAERVEILRLMHAFSPNPFRNLLNRAQDDEPDESLEDFMECEALLLSVLSPSEKLRYKKEYKPRFGISTTRPEKRPLINTASAQRWIAKRAYSYGWTSKLFPHDQSFRHAHGRERPAGERIGKKYQWLALDELLCSLADNNWMSERASHGSRQYAGPVDIGFHRDIDPTVLLTDDAKPTRGRSIQKHEILMRQTSEEELGKWPFEADPAMSMKGLIAREDSEGRRWMVLHEHRSVSEYYKDKSKREHGLRKQEWRFLLPVIVRQGDEKRLIKYLLAKKDIDVNRYSTREATGAGYLLEAPWRSVWDQEQWSAMDFHKVGEVEIAYPCYRYYWESHLDASLPEGAQALIPAPWLAHRLGLVPHHDDPNVYVDNSGNPCFVSGRSPGDGSHAFLDQELFDAFLKNDGLSCVWVFVAERGAWPGGGNRHASWRRSEGFVWLKNNKPQINHWKNDYDKGEDAEEPHDLES</sequence>
<dbReference type="Proteomes" id="UP000326067">
    <property type="component" value="Unassembled WGS sequence"/>
</dbReference>
<dbReference type="AlphaFoldDB" id="A0A5E7L597"/>
<proteinExistence type="predicted"/>